<evidence type="ECO:0000256" key="1">
    <source>
        <dbReference type="SAM" id="MobiDB-lite"/>
    </source>
</evidence>
<accession>A0A4R2J7D6</accession>
<feature type="compositionally biased region" description="Low complexity" evidence="1">
    <location>
        <begin position="645"/>
        <end position="663"/>
    </location>
</feature>
<keyword evidence="3" id="KW-1185">Reference proteome</keyword>
<protein>
    <submittedName>
        <fullName evidence="2">Uncharacterized protein</fullName>
    </submittedName>
</protein>
<sequence>MTAREFAESTADTDQQSDTVRRGGPVRSITDVLALQGSAGNHAVARMLTVQREPAGDANSSSPPTLDGRALGVTVEPQLRAEREKLLAEYQPTTQRWQELKTAAIAKEITPEGAAELADLEKEQKRLGALLDQNDKDMRLLSAPGASDQALNEMLARRNQNVSLGRTTDTTTGGWQIGTNGLTSTNTAVTSRIDDGASWTTTNTSTTTVDTTGVANRKTEVTTNKEGESTSAWTTTSDRKVDVSGGNVNYNWGTSNKAEYKGADNSTSEMTGTSRSLGTSGYSTTAENTTTNGGTVDSTKSTSSVTRGDGKLGYTASTTKKSGTQDDRGGLTKGTENTTSGSGGVIAGPDGVGVFGSGNRSFSQSRESGLKTGQTVGLDGKVVTNVSQVPGSDPARYQISVTVNLTGKVGGSAGGEQASEDQGGKASVGATASGSAAMTGTFVHVFTEAEAQQYLAAVNSKGAGSGPKELQIVELLAKGKISGARALLNDVRATWLSADGAAAMKDSDSGEVTADLKGELGATAGGDMSGFGGKLNVSVTKGRTLKRSVSRKGGKVVVTVSVTDTDGGAIGGSASFEAAGGGYQSSSSGTKSQSVTFTLDPETAAYQQQFDLIAKAGSVEELHHIALVHADLVSADTTSEGYAKTGTTTATVGPVGLELSDTSSFDHSRSSDANGSSDTYTGSKGGGAAITGPGGFKVAHTEKDTVSVTVGSDGKGSGDVNTSTSNTDLGGSWAALKKAASDDKTGLLTGGAKIMQDKTEVCGMTLSDGDFATIAAMAEDIDRWKKVEQNPNVYSAWIRTRLVVVGANGDRQKIARALAEYGARNDGATHAIERIVRGVGSADGGALYDWPGELSTEKSSYSSLITGDPLATVKVQEKAGNNAVALESAKGALAKIDALITAMQTKQDKFSNAAALGEMLAAAAAQRGQVAKEIAVLSHRLGGVNAGNVELTASNVTAVPTAEQAAQMDINQAAAKGELTGYASALGVFERKQREAFEYVQREQAKETAVFASPDTEGIVKALNNLHDNVYPDWEKTLVQARDAATRGGLDPWSVQPTPGKGFFNVLFKHNFGREVYEWPPKPKAE</sequence>
<comment type="caution">
    <text evidence="2">The sequence shown here is derived from an EMBL/GenBank/DDBJ whole genome shotgun (WGS) entry which is preliminary data.</text>
</comment>
<dbReference type="RefSeq" id="WP_132124428.1">
    <property type="nucleotide sequence ID" value="NZ_SLWS01000012.1"/>
</dbReference>
<organism evidence="2 3">
    <name type="scientific">Actinocrispum wychmicini</name>
    <dbReference type="NCBI Taxonomy" id="1213861"/>
    <lineage>
        <taxon>Bacteria</taxon>
        <taxon>Bacillati</taxon>
        <taxon>Actinomycetota</taxon>
        <taxon>Actinomycetes</taxon>
        <taxon>Pseudonocardiales</taxon>
        <taxon>Pseudonocardiaceae</taxon>
        <taxon>Actinocrispum</taxon>
    </lineage>
</organism>
<feature type="region of interest" description="Disordered" evidence="1">
    <location>
        <begin position="255"/>
        <end position="347"/>
    </location>
</feature>
<evidence type="ECO:0000313" key="2">
    <source>
        <dbReference type="EMBL" id="TCO52506.1"/>
    </source>
</evidence>
<feature type="compositionally biased region" description="Low complexity" evidence="1">
    <location>
        <begin position="279"/>
        <end position="306"/>
    </location>
</feature>
<feature type="region of interest" description="Disordered" evidence="1">
    <location>
        <begin position="645"/>
        <end position="686"/>
    </location>
</feature>
<dbReference type="EMBL" id="SLWS01000012">
    <property type="protein sequence ID" value="TCO52506.1"/>
    <property type="molecule type" value="Genomic_DNA"/>
</dbReference>
<feature type="region of interest" description="Disordered" evidence="1">
    <location>
        <begin position="1"/>
        <end position="25"/>
    </location>
</feature>
<feature type="region of interest" description="Disordered" evidence="1">
    <location>
        <begin position="410"/>
        <end position="431"/>
    </location>
</feature>
<gene>
    <name evidence="2" type="ORF">EV192_112238</name>
</gene>
<proteinExistence type="predicted"/>
<dbReference type="OrthoDB" id="9836617at2"/>
<reference evidence="2 3" key="1">
    <citation type="submission" date="2019-03" db="EMBL/GenBank/DDBJ databases">
        <title>Genomic Encyclopedia of Type Strains, Phase IV (KMG-IV): sequencing the most valuable type-strain genomes for metagenomic binning, comparative biology and taxonomic classification.</title>
        <authorList>
            <person name="Goeker M."/>
        </authorList>
    </citation>
    <scope>NUCLEOTIDE SEQUENCE [LARGE SCALE GENOMIC DNA]</scope>
    <source>
        <strain evidence="2 3">DSM 45934</strain>
    </source>
</reference>
<dbReference type="AlphaFoldDB" id="A0A4R2J7D6"/>
<feature type="region of interest" description="Disordered" evidence="1">
    <location>
        <begin position="220"/>
        <end position="240"/>
    </location>
</feature>
<dbReference type="Proteomes" id="UP000295680">
    <property type="component" value="Unassembled WGS sequence"/>
</dbReference>
<name>A0A4R2J7D6_9PSEU</name>
<evidence type="ECO:0000313" key="3">
    <source>
        <dbReference type="Proteomes" id="UP000295680"/>
    </source>
</evidence>
<feature type="compositionally biased region" description="Polar residues" evidence="1">
    <location>
        <begin position="264"/>
        <end position="278"/>
    </location>
</feature>